<dbReference type="OMA" id="YEIMEDQ"/>
<evidence type="ECO:0000313" key="2">
    <source>
        <dbReference type="Ensembl" id="ENSCHIP00000014226.1"/>
    </source>
</evidence>
<dbReference type="AlphaFoldDB" id="A0A452EPZ5"/>
<protein>
    <submittedName>
        <fullName evidence="2">Uncharacterized protein</fullName>
    </submittedName>
</protein>
<evidence type="ECO:0000256" key="1">
    <source>
        <dbReference type="SAM" id="MobiDB-lite"/>
    </source>
</evidence>
<reference evidence="2 3" key="1">
    <citation type="submission" date="2016-04" db="EMBL/GenBank/DDBJ databases">
        <title>Polished mammalian reference genomes with single-molecule sequencing and chromosome conformation capture applied to the Capra hircus genome.</title>
        <authorList>
            <person name="Bickhart D.M."/>
            <person name="Koren S."/>
            <person name="Rosen B."/>
            <person name="Hastie A."/>
            <person name="Liachko I."/>
            <person name="Sullivan S.T."/>
            <person name="Burton J."/>
            <person name="Sayre B.L."/>
            <person name="Huson H.J."/>
            <person name="Lee J."/>
            <person name="Lam E."/>
            <person name="Kelley C.M."/>
            <person name="Hutchison J.L."/>
            <person name="Zhou Y."/>
            <person name="Sun J."/>
            <person name="Crisa A."/>
            <person name="Schwartz J.C."/>
            <person name="Hammond J.A."/>
            <person name="Schroeder S.G."/>
            <person name="Liu G.E."/>
            <person name="Dunham M."/>
            <person name="Shendure J."/>
            <person name="Sonstegard T.S."/>
            <person name="Phillippy A.M."/>
            <person name="Van Tassell C.P."/>
            <person name="Smith T.P."/>
        </authorList>
    </citation>
    <scope>NUCLEOTIDE SEQUENCE [LARGE SCALE GENOMIC DNA]</scope>
</reference>
<proteinExistence type="predicted"/>
<accession>A0A452EPZ5</accession>
<evidence type="ECO:0000313" key="3">
    <source>
        <dbReference type="Proteomes" id="UP000291000"/>
    </source>
</evidence>
<dbReference type="Proteomes" id="UP000291000">
    <property type="component" value="Chromosome 12"/>
</dbReference>
<keyword evidence="3" id="KW-1185">Reference proteome</keyword>
<dbReference type="Bgee" id="ENSCHIG00000015346">
    <property type="expression patterns" value="Expressed in ovary and 17 other cell types or tissues"/>
</dbReference>
<feature type="region of interest" description="Disordered" evidence="1">
    <location>
        <begin position="67"/>
        <end position="86"/>
    </location>
</feature>
<name>A0A452EPZ5_CAPHI</name>
<dbReference type="GeneTree" id="ENSGT00390000017100"/>
<reference evidence="2" key="2">
    <citation type="submission" date="2025-08" db="UniProtKB">
        <authorList>
            <consortium name="Ensembl"/>
        </authorList>
    </citation>
    <scope>IDENTIFICATION</scope>
</reference>
<organism evidence="2 3">
    <name type="scientific">Capra hircus</name>
    <name type="common">Goat</name>
    <dbReference type="NCBI Taxonomy" id="9925"/>
    <lineage>
        <taxon>Eukaryota</taxon>
        <taxon>Metazoa</taxon>
        <taxon>Chordata</taxon>
        <taxon>Craniata</taxon>
        <taxon>Vertebrata</taxon>
        <taxon>Euteleostomi</taxon>
        <taxon>Mammalia</taxon>
        <taxon>Eutheria</taxon>
        <taxon>Laurasiatheria</taxon>
        <taxon>Artiodactyla</taxon>
        <taxon>Ruminantia</taxon>
        <taxon>Pecora</taxon>
        <taxon>Bovidae</taxon>
        <taxon>Caprinae</taxon>
        <taxon>Capra</taxon>
    </lineage>
</organism>
<reference evidence="2" key="3">
    <citation type="submission" date="2025-09" db="UniProtKB">
        <authorList>
            <consortium name="Ensembl"/>
        </authorList>
    </citation>
    <scope>IDENTIFICATION</scope>
</reference>
<sequence>MLLRVPSLRKTTKTEMLAIFKMYPEVVLASQQISAIERQRNAKIKPLYRIPGRTTINEYEITEDQKKKKEQMFQLSHKMSRTENSE</sequence>
<dbReference type="Ensembl" id="ENSCHIT00000022020.1">
    <property type="protein sequence ID" value="ENSCHIP00000014226.1"/>
    <property type="gene ID" value="ENSCHIG00000015346.1"/>
</dbReference>
<dbReference type="EMBL" id="LWLT01000013">
    <property type="status" value="NOT_ANNOTATED_CDS"/>
    <property type="molecule type" value="Genomic_DNA"/>
</dbReference>